<accession>A0A381U403</accession>
<dbReference type="PROSITE" id="PS51725">
    <property type="entry name" value="ABM"/>
    <property type="match status" value="1"/>
</dbReference>
<reference evidence="2" key="1">
    <citation type="submission" date="2018-05" db="EMBL/GenBank/DDBJ databases">
        <authorList>
            <person name="Lanie J.A."/>
            <person name="Ng W.-L."/>
            <person name="Kazmierczak K.M."/>
            <person name="Andrzejewski T.M."/>
            <person name="Davidsen T.M."/>
            <person name="Wayne K.J."/>
            <person name="Tettelin H."/>
            <person name="Glass J.I."/>
            <person name="Rusch D."/>
            <person name="Podicherti R."/>
            <person name="Tsui H.-C.T."/>
            <person name="Winkler M.E."/>
        </authorList>
    </citation>
    <scope>NUCLEOTIDE SEQUENCE</scope>
</reference>
<dbReference type="EMBL" id="UINC01005669">
    <property type="protein sequence ID" value="SVA22794.1"/>
    <property type="molecule type" value="Genomic_DNA"/>
</dbReference>
<dbReference type="SUPFAM" id="SSF54909">
    <property type="entry name" value="Dimeric alpha+beta barrel"/>
    <property type="match status" value="1"/>
</dbReference>
<evidence type="ECO:0000259" key="1">
    <source>
        <dbReference type="PROSITE" id="PS51725"/>
    </source>
</evidence>
<organism evidence="2">
    <name type="scientific">marine metagenome</name>
    <dbReference type="NCBI Taxonomy" id="408172"/>
    <lineage>
        <taxon>unclassified sequences</taxon>
        <taxon>metagenomes</taxon>
        <taxon>ecological metagenomes</taxon>
    </lineage>
</organism>
<gene>
    <name evidence="2" type="ORF">METZ01_LOCUS75648</name>
</gene>
<dbReference type="InterPro" id="IPR011008">
    <property type="entry name" value="Dimeric_a/b-barrel"/>
</dbReference>
<name>A0A381U403_9ZZZZ</name>
<dbReference type="Pfam" id="PF03992">
    <property type="entry name" value="ABM"/>
    <property type="match status" value="1"/>
</dbReference>
<dbReference type="GO" id="GO:0005829">
    <property type="term" value="C:cytosol"/>
    <property type="evidence" value="ECO:0007669"/>
    <property type="project" value="TreeGrafter"/>
</dbReference>
<dbReference type="PANTHER" id="PTHR33336:SF1">
    <property type="entry name" value="(4S)-4-HYDROXY-5-PHOSPHONOOXYPENTANE-2,3-DIONE ISOMERASE"/>
    <property type="match status" value="1"/>
</dbReference>
<dbReference type="AlphaFoldDB" id="A0A381U403"/>
<evidence type="ECO:0000313" key="2">
    <source>
        <dbReference type="EMBL" id="SVA22794.1"/>
    </source>
</evidence>
<dbReference type="InterPro" id="IPR007138">
    <property type="entry name" value="ABM_dom"/>
</dbReference>
<protein>
    <recommendedName>
        <fullName evidence="1">ABM domain-containing protein</fullName>
    </recommendedName>
</protein>
<sequence length="112" mass="13226">MISIFVTIRIKEGFSDQFTEASFGDSQGSVRDESGCFRFDILRNSEEPNLFHLYEVYEDEAALEAHRNAPHYKKWRSTVEDWFDGDVERVMMNTVFPSDEGWRHQKPSLLDW</sequence>
<dbReference type="InterPro" id="IPR050744">
    <property type="entry name" value="AI-2_Isomerase_LsrG"/>
</dbReference>
<proteinExistence type="predicted"/>
<dbReference type="PANTHER" id="PTHR33336">
    <property type="entry name" value="QUINOL MONOOXYGENASE YGIN-RELATED"/>
    <property type="match status" value="1"/>
</dbReference>
<feature type="domain" description="ABM" evidence="1">
    <location>
        <begin position="2"/>
        <end position="91"/>
    </location>
</feature>
<dbReference type="GO" id="GO:0016491">
    <property type="term" value="F:oxidoreductase activity"/>
    <property type="evidence" value="ECO:0007669"/>
    <property type="project" value="TreeGrafter"/>
</dbReference>
<dbReference type="Gene3D" id="3.30.70.100">
    <property type="match status" value="1"/>
</dbReference>